<dbReference type="Proteomes" id="UP000054342">
    <property type="component" value="Unassembled WGS sequence"/>
</dbReference>
<organism evidence="1 2">
    <name type="scientific">Exophiala xenobiotica</name>
    <dbReference type="NCBI Taxonomy" id="348802"/>
    <lineage>
        <taxon>Eukaryota</taxon>
        <taxon>Fungi</taxon>
        <taxon>Dikarya</taxon>
        <taxon>Ascomycota</taxon>
        <taxon>Pezizomycotina</taxon>
        <taxon>Eurotiomycetes</taxon>
        <taxon>Chaetothyriomycetidae</taxon>
        <taxon>Chaetothyriales</taxon>
        <taxon>Herpotrichiellaceae</taxon>
        <taxon>Exophiala</taxon>
    </lineage>
</organism>
<accession>A0A0D2FPF2</accession>
<name>A0A0D2FPF2_9EURO</name>
<keyword evidence="2" id="KW-1185">Reference proteome</keyword>
<evidence type="ECO:0000313" key="2">
    <source>
        <dbReference type="Proteomes" id="UP000054342"/>
    </source>
</evidence>
<dbReference type="HOGENOM" id="CLU_2223301_0_0_1"/>
<dbReference type="RefSeq" id="XP_013322453.1">
    <property type="nucleotide sequence ID" value="XM_013466999.1"/>
</dbReference>
<dbReference type="AlphaFoldDB" id="A0A0D2FPF2"/>
<dbReference type="GeneID" id="25323848"/>
<proteinExistence type="predicted"/>
<dbReference type="EMBL" id="KN847317">
    <property type="protein sequence ID" value="KIW61869.1"/>
    <property type="molecule type" value="Genomic_DNA"/>
</dbReference>
<protein>
    <submittedName>
        <fullName evidence="1">Uncharacterized protein</fullName>
    </submittedName>
</protein>
<gene>
    <name evidence="1" type="ORF">PV05_01940</name>
</gene>
<sequence length="106" mass="12490">MASLRRSSKPSEQIHIEPCFDRQERWTTYEDDGETLRGGRLPAVNLHCCRWKWCRSRLSGERACQRGSKFWNQQRLWNSQWAPFVLHNLVLSCNATARLLLLGCRD</sequence>
<reference evidence="1 2" key="1">
    <citation type="submission" date="2015-01" db="EMBL/GenBank/DDBJ databases">
        <title>The Genome Sequence of Exophiala xenobiotica CBS118157.</title>
        <authorList>
            <consortium name="The Broad Institute Genomics Platform"/>
            <person name="Cuomo C."/>
            <person name="de Hoog S."/>
            <person name="Gorbushina A."/>
            <person name="Stielow B."/>
            <person name="Teixiera M."/>
            <person name="Abouelleil A."/>
            <person name="Chapman S.B."/>
            <person name="Priest M."/>
            <person name="Young S.K."/>
            <person name="Wortman J."/>
            <person name="Nusbaum C."/>
            <person name="Birren B."/>
        </authorList>
    </citation>
    <scope>NUCLEOTIDE SEQUENCE [LARGE SCALE GENOMIC DNA]</scope>
    <source>
        <strain evidence="1 2">CBS 118157</strain>
    </source>
</reference>
<evidence type="ECO:0000313" key="1">
    <source>
        <dbReference type="EMBL" id="KIW61869.1"/>
    </source>
</evidence>